<evidence type="ECO:0000313" key="1">
    <source>
        <dbReference type="EMBL" id="CAG8720042.1"/>
    </source>
</evidence>
<evidence type="ECO:0000313" key="2">
    <source>
        <dbReference type="Proteomes" id="UP000789920"/>
    </source>
</evidence>
<sequence>IRDLIQDNISAEISMIIHDNRNRDICHYNALTASEVAAIIVGNDHETPRQTSMTMIGQLYMVQPSESERYYLRTLLTHINSATGFNDLKTMNDYIYSNFKKACSYLAFCNHTSILPTDLNDASDISNVIEHEALTQLENIFLLSRKSLKDFSDMPIPPITSNITNNKETLNHLICEERSYNIIDLQTKLQHNQREFAKFLLQIEDGTYLIIADTENKITLPSDIVVTGGKLSDLINYIYPNFIQNSNNINYLTERAILTPKNNDVN</sequence>
<proteinExistence type="predicted"/>
<feature type="non-terminal residue" evidence="1">
    <location>
        <position position="266"/>
    </location>
</feature>
<protein>
    <submittedName>
        <fullName evidence="1">28169_t:CDS:1</fullName>
    </submittedName>
</protein>
<organism evidence="1 2">
    <name type="scientific">Racocetra persica</name>
    <dbReference type="NCBI Taxonomy" id="160502"/>
    <lineage>
        <taxon>Eukaryota</taxon>
        <taxon>Fungi</taxon>
        <taxon>Fungi incertae sedis</taxon>
        <taxon>Mucoromycota</taxon>
        <taxon>Glomeromycotina</taxon>
        <taxon>Glomeromycetes</taxon>
        <taxon>Diversisporales</taxon>
        <taxon>Gigasporaceae</taxon>
        <taxon>Racocetra</taxon>
    </lineage>
</organism>
<accession>A0ACA9PVZ8</accession>
<reference evidence="1" key="1">
    <citation type="submission" date="2021-06" db="EMBL/GenBank/DDBJ databases">
        <authorList>
            <person name="Kallberg Y."/>
            <person name="Tangrot J."/>
            <person name="Rosling A."/>
        </authorList>
    </citation>
    <scope>NUCLEOTIDE SEQUENCE</scope>
    <source>
        <strain evidence="1">MA461A</strain>
    </source>
</reference>
<comment type="caution">
    <text evidence="1">The sequence shown here is derived from an EMBL/GenBank/DDBJ whole genome shotgun (WGS) entry which is preliminary data.</text>
</comment>
<dbReference type="EMBL" id="CAJVQC010022887">
    <property type="protein sequence ID" value="CAG8720042.1"/>
    <property type="molecule type" value="Genomic_DNA"/>
</dbReference>
<gene>
    <name evidence="1" type="ORF">RPERSI_LOCUS11226</name>
</gene>
<name>A0ACA9PVZ8_9GLOM</name>
<dbReference type="Proteomes" id="UP000789920">
    <property type="component" value="Unassembled WGS sequence"/>
</dbReference>
<feature type="non-terminal residue" evidence="1">
    <location>
        <position position="1"/>
    </location>
</feature>
<keyword evidence="2" id="KW-1185">Reference proteome</keyword>